<feature type="domain" description="Glycosyl transferase family 1" evidence="1">
    <location>
        <begin position="214"/>
        <end position="357"/>
    </location>
</feature>
<dbReference type="EMBL" id="CP003422">
    <property type="protein sequence ID" value="AFH65295.1"/>
    <property type="molecule type" value="Genomic_DNA"/>
</dbReference>
<evidence type="ECO:0000259" key="2">
    <source>
        <dbReference type="Pfam" id="PF13439"/>
    </source>
</evidence>
<dbReference type="PANTHER" id="PTHR45947">
    <property type="entry name" value="SULFOQUINOVOSYL TRANSFERASE SQD2"/>
    <property type="match status" value="1"/>
</dbReference>
<dbReference type="AlphaFoldDB" id="I0BSE8"/>
<protein>
    <submittedName>
        <fullName evidence="3">Glycosyl transferase family 1</fullName>
    </submittedName>
</protein>
<dbReference type="InterPro" id="IPR001296">
    <property type="entry name" value="Glyco_trans_1"/>
</dbReference>
<dbReference type="GO" id="GO:0016757">
    <property type="term" value="F:glycosyltransferase activity"/>
    <property type="evidence" value="ECO:0007669"/>
    <property type="project" value="InterPro"/>
</dbReference>
<sequence>MRVVIMNSLYSPDIIGGAEISTQILAETLSKRGMEVSVVTVGAQSRSAGVIQDTVNGVDVIRLPHNNLYWLGDSKNKGSLSKVARRLIDIYNPLQIEEVRRVLRTIKPDLIHTQNLSGLGTGVWKVASELNIPVVHTLRDYSLLSPMSTTNIHPMIKGLYKQLPMKFSRGVSAVIGISSHILNKHVQSGLFAPSNKYVIPNAVDGDIRVTPKEVNTGSLVIGCFGRLESEKGVQYLVEAVKKLPRDMVQKVYICGEGGMKEQLVKDCGSDDRFVFTGKVPPAEARRLMGEVDISIVPSTWDEPFGRVIIESYQVGTPVFASTVGGIPDVVTKPEDCLFKPGDADAIAHSIRSYFGKTKEQKEELHALCLQHCQLFTTSALAARHMEVYSLILGTVLESPRTEAAQTMDAINA</sequence>
<feature type="domain" description="Glycosyltransferase subfamily 4-like N-terminal" evidence="2">
    <location>
        <begin position="15"/>
        <end position="204"/>
    </location>
</feature>
<gene>
    <name evidence="3" type="ORF">B2K_32100</name>
</gene>
<dbReference type="PATRIC" id="fig|997761.3.peg.6443"/>
<organism evidence="3 4">
    <name type="scientific">Paenibacillus mucilaginosus K02</name>
    <dbReference type="NCBI Taxonomy" id="997761"/>
    <lineage>
        <taxon>Bacteria</taxon>
        <taxon>Bacillati</taxon>
        <taxon>Bacillota</taxon>
        <taxon>Bacilli</taxon>
        <taxon>Bacillales</taxon>
        <taxon>Paenibacillaceae</taxon>
        <taxon>Paenibacillus</taxon>
    </lineage>
</organism>
<dbReference type="CDD" id="cd03823">
    <property type="entry name" value="GT4_ExpE7-like"/>
    <property type="match status" value="1"/>
</dbReference>
<dbReference type="KEGG" id="pmw:B2K_32100"/>
<evidence type="ECO:0000313" key="3">
    <source>
        <dbReference type="EMBL" id="AFH65295.1"/>
    </source>
</evidence>
<evidence type="ECO:0000259" key="1">
    <source>
        <dbReference type="Pfam" id="PF00534"/>
    </source>
</evidence>
<dbReference type="Pfam" id="PF00534">
    <property type="entry name" value="Glycos_transf_1"/>
    <property type="match status" value="1"/>
</dbReference>
<dbReference type="InterPro" id="IPR050194">
    <property type="entry name" value="Glycosyltransferase_grp1"/>
</dbReference>
<name>I0BSE8_9BACL</name>
<dbReference type="Gene3D" id="3.40.50.2000">
    <property type="entry name" value="Glycogen Phosphorylase B"/>
    <property type="match status" value="2"/>
</dbReference>
<dbReference type="HOGENOM" id="CLU_009583_35_2_9"/>
<dbReference type="Proteomes" id="UP000007392">
    <property type="component" value="Chromosome"/>
</dbReference>
<proteinExistence type="predicted"/>
<dbReference type="Pfam" id="PF13439">
    <property type="entry name" value="Glyco_transf_4"/>
    <property type="match status" value="1"/>
</dbReference>
<dbReference type="InterPro" id="IPR028098">
    <property type="entry name" value="Glyco_trans_4-like_N"/>
</dbReference>
<evidence type="ECO:0000313" key="4">
    <source>
        <dbReference type="Proteomes" id="UP000007392"/>
    </source>
</evidence>
<dbReference type="PANTHER" id="PTHR45947:SF3">
    <property type="entry name" value="SULFOQUINOVOSYL TRANSFERASE SQD2"/>
    <property type="match status" value="1"/>
</dbReference>
<dbReference type="SUPFAM" id="SSF53756">
    <property type="entry name" value="UDP-Glycosyltransferase/glycogen phosphorylase"/>
    <property type="match status" value="1"/>
</dbReference>
<accession>I0BSE8</accession>
<keyword evidence="3" id="KW-0808">Transferase</keyword>
<reference evidence="3 4" key="1">
    <citation type="submission" date="2013-06" db="EMBL/GenBank/DDBJ databases">
        <title>Complete genome sequence of Paenibacillus mucilaginosus K02.</title>
        <authorList>
            <person name="Xiao B."/>
            <person name="Sun L."/>
            <person name="Xiao L."/>
            <person name="Lian B."/>
        </authorList>
    </citation>
    <scope>NUCLEOTIDE SEQUENCE [LARGE SCALE GENOMIC DNA]</scope>
    <source>
        <strain evidence="3 4">K02</strain>
    </source>
</reference>